<keyword evidence="1" id="KW-0812">Transmembrane</keyword>
<sequence length="126" mass="13161">MLGVVLRTLITALGIWLAAYLVPGVSAASTGALIWAAIALGLINAFVRPVLVLLTLPFTVLTLGLFLLVLNAGMLNLADWFVDGFEVVGLWSAVFGAIVVSLVSGLCSNFIGPKGSYEVMVVRRGG</sequence>
<dbReference type="EMBL" id="SHNN01000001">
    <property type="protein sequence ID" value="MCX2980751.1"/>
    <property type="molecule type" value="Genomic_DNA"/>
</dbReference>
<keyword evidence="1" id="KW-1133">Transmembrane helix</keyword>
<comment type="caution">
    <text evidence="2">The sequence shown here is derived from an EMBL/GenBank/DDBJ whole genome shotgun (WGS) entry which is preliminary data.</text>
</comment>
<organism evidence="2 3">
    <name type="scientific">Candidatus Litorirhabdus singularis</name>
    <dbReference type="NCBI Taxonomy" id="2518993"/>
    <lineage>
        <taxon>Bacteria</taxon>
        <taxon>Pseudomonadati</taxon>
        <taxon>Pseudomonadota</taxon>
        <taxon>Gammaproteobacteria</taxon>
        <taxon>Cellvibrionales</taxon>
        <taxon>Halieaceae</taxon>
        <taxon>Candidatus Litorirhabdus</taxon>
    </lineage>
</organism>
<dbReference type="Proteomes" id="UP001143362">
    <property type="component" value="Unassembled WGS sequence"/>
</dbReference>
<evidence type="ECO:0000313" key="2">
    <source>
        <dbReference type="EMBL" id="MCX2980751.1"/>
    </source>
</evidence>
<dbReference type="Pfam" id="PF04020">
    <property type="entry name" value="Phage_holin_4_2"/>
    <property type="match status" value="1"/>
</dbReference>
<feature type="transmembrane region" description="Helical" evidence="1">
    <location>
        <begin position="90"/>
        <end position="111"/>
    </location>
</feature>
<dbReference type="PANTHER" id="PTHR37309">
    <property type="entry name" value="SLR0284 PROTEIN"/>
    <property type="match status" value="1"/>
</dbReference>
<dbReference type="InterPro" id="IPR007165">
    <property type="entry name" value="Phage_holin_4_2"/>
</dbReference>
<gene>
    <name evidence="2" type="ORF">EYC98_07645</name>
</gene>
<dbReference type="RefSeq" id="WP_279244723.1">
    <property type="nucleotide sequence ID" value="NZ_SHNN01000001.1"/>
</dbReference>
<keyword evidence="1" id="KW-0472">Membrane</keyword>
<feature type="transmembrane region" description="Helical" evidence="1">
    <location>
        <begin position="20"/>
        <end position="43"/>
    </location>
</feature>
<proteinExistence type="predicted"/>
<accession>A0ABT3TEM6</accession>
<evidence type="ECO:0000313" key="3">
    <source>
        <dbReference type="Proteomes" id="UP001143362"/>
    </source>
</evidence>
<reference evidence="2" key="1">
    <citation type="submission" date="2019-02" db="EMBL/GenBank/DDBJ databases">
        <authorList>
            <person name="Li S.-H."/>
        </authorList>
    </citation>
    <scope>NUCLEOTIDE SEQUENCE</scope>
    <source>
        <strain evidence="2">IMCC14734</strain>
    </source>
</reference>
<keyword evidence="3" id="KW-1185">Reference proteome</keyword>
<feature type="transmembrane region" description="Helical" evidence="1">
    <location>
        <begin position="50"/>
        <end position="70"/>
    </location>
</feature>
<protein>
    <submittedName>
        <fullName evidence="2">Phage holin family protein</fullName>
    </submittedName>
</protein>
<dbReference type="PANTHER" id="PTHR37309:SF1">
    <property type="entry name" value="SLR0284 PROTEIN"/>
    <property type="match status" value="1"/>
</dbReference>
<evidence type="ECO:0000256" key="1">
    <source>
        <dbReference type="SAM" id="Phobius"/>
    </source>
</evidence>
<name>A0ABT3TEM6_9GAMM</name>